<reference evidence="2" key="2">
    <citation type="journal article" date="2024" name="Virology">
        <title>Novel viruses discovered in metatranscriptomic analysis of farmed barramundi in Asia and Australia.</title>
        <authorList>
            <person name="Mercer L.K."/>
            <person name="Harding E.F."/>
            <person name="Sridhar T."/>
            <person name="White P.A."/>
        </authorList>
    </citation>
    <scope>NUCLEOTIDE SEQUENCE</scope>
</reference>
<protein>
    <submittedName>
        <fullName evidence="2">ORF29</fullName>
    </submittedName>
</protein>
<feature type="region of interest" description="Disordered" evidence="1">
    <location>
        <begin position="24"/>
        <end position="43"/>
    </location>
</feature>
<feature type="region of interest" description="Disordered" evidence="1">
    <location>
        <begin position="210"/>
        <end position="233"/>
    </location>
</feature>
<name>A0AB33V6Z0_9VIRU</name>
<proteinExistence type="predicted"/>
<evidence type="ECO:0000313" key="2">
    <source>
        <dbReference type="EMBL" id="DBA59431.1"/>
    </source>
</evidence>
<evidence type="ECO:0000256" key="1">
    <source>
        <dbReference type="SAM" id="MobiDB-lite"/>
    </source>
</evidence>
<dbReference type="EMBL" id="BK064844">
    <property type="protein sequence ID" value="DBA59431.1"/>
    <property type="molecule type" value="Genomic_DNA"/>
</dbReference>
<sequence>MTRKSVPLKLTPQGLSSTVRSLVEGSGGRCDPLPPLNSSPSPSTRLMELEITENMSMSSATDAIVLSGDVFDGVQLSVLLNTMRTDGKCLTIFSQGVKGIVLTDCASCAICTRPRPERGLFIGHFKAMPEEENLRNRHFGFFTAHGHQLRPADLDAYTVPIITRGGQPGESGPMIIYHKVSHIPCAALGKLAGLNPQFEWSIAPQQLRIKTGPRSPMSTVLQHAAAKRRRLED</sequence>
<accession>A0AB33V6Z0</accession>
<organism evidence="2">
    <name type="scientific">Latid herpesvirus 1</name>
    <dbReference type="NCBI Taxonomy" id="3096545"/>
    <lineage>
        <taxon>Viruses</taxon>
        <taxon>Duplodnaviria</taxon>
        <taxon>Heunggongvirae</taxon>
        <taxon>Peploviricota</taxon>
        <taxon>Herviviricetes</taxon>
        <taxon>Herpesvirales</taxon>
    </lineage>
</organism>
<reference evidence="2" key="1">
    <citation type="submission" date="2023-06" db="EMBL/GenBank/DDBJ databases">
        <authorList>
            <person name="Mercer L.K."/>
            <person name="Harding E.F."/>
            <person name="Sridhar T."/>
            <person name="White P.A."/>
        </authorList>
    </citation>
    <scope>NUCLEOTIDE SEQUENCE</scope>
</reference>